<evidence type="ECO:0000313" key="1">
    <source>
        <dbReference type="EMBL" id="KVI11171.1"/>
    </source>
</evidence>
<dbReference type="EMBL" id="LEKV01000856">
    <property type="protein sequence ID" value="KVI11171.1"/>
    <property type="molecule type" value="Genomic_DNA"/>
</dbReference>
<dbReference type="PANTHER" id="PTHR34451:SF7">
    <property type="entry name" value="PHD FINGER FAMILY PROTEIN"/>
    <property type="match status" value="1"/>
</dbReference>
<dbReference type="PANTHER" id="PTHR34451">
    <property type="entry name" value="PHD FINGER FAMILY PROTEIN"/>
    <property type="match status" value="1"/>
</dbReference>
<comment type="caution">
    <text evidence="1">The sequence shown here is derived from an EMBL/GenBank/DDBJ whole genome shotgun (WGS) entry which is preliminary data.</text>
</comment>
<evidence type="ECO:0000313" key="2">
    <source>
        <dbReference type="Proteomes" id="UP000243975"/>
    </source>
</evidence>
<dbReference type="Proteomes" id="UP000243975">
    <property type="component" value="Unassembled WGS sequence"/>
</dbReference>
<dbReference type="AlphaFoldDB" id="A0A103YL65"/>
<evidence type="ECO:0008006" key="3">
    <source>
        <dbReference type="Google" id="ProtNLM"/>
    </source>
</evidence>
<proteinExistence type="predicted"/>
<gene>
    <name evidence="1" type="ORF">Ccrd_010421</name>
</gene>
<organism evidence="1 2">
    <name type="scientific">Cynara cardunculus var. scolymus</name>
    <name type="common">Globe artichoke</name>
    <name type="synonym">Cynara scolymus</name>
    <dbReference type="NCBI Taxonomy" id="59895"/>
    <lineage>
        <taxon>Eukaryota</taxon>
        <taxon>Viridiplantae</taxon>
        <taxon>Streptophyta</taxon>
        <taxon>Embryophyta</taxon>
        <taxon>Tracheophyta</taxon>
        <taxon>Spermatophyta</taxon>
        <taxon>Magnoliopsida</taxon>
        <taxon>eudicotyledons</taxon>
        <taxon>Gunneridae</taxon>
        <taxon>Pentapetalae</taxon>
        <taxon>asterids</taxon>
        <taxon>campanulids</taxon>
        <taxon>Asterales</taxon>
        <taxon>Asteraceae</taxon>
        <taxon>Carduoideae</taxon>
        <taxon>Cardueae</taxon>
        <taxon>Carduinae</taxon>
        <taxon>Cynara</taxon>
    </lineage>
</organism>
<dbReference type="STRING" id="59895.A0A103YL65"/>
<name>A0A103YL65_CYNCS</name>
<dbReference type="Gramene" id="KVI11171">
    <property type="protein sequence ID" value="KVI11171"/>
    <property type="gene ID" value="Ccrd_010421"/>
</dbReference>
<protein>
    <recommendedName>
        <fullName evidence="3">Zinc finger, FYVE/PHD-type</fullName>
    </recommendedName>
</protein>
<reference evidence="1 2" key="1">
    <citation type="journal article" date="2016" name="Sci. Rep.">
        <title>The genome sequence of the outbreeding globe artichoke constructed de novo incorporating a phase-aware low-pass sequencing strategy of F1 progeny.</title>
        <authorList>
            <person name="Scaglione D."/>
            <person name="Reyes-Chin-Wo S."/>
            <person name="Acquadro A."/>
            <person name="Froenicke L."/>
            <person name="Portis E."/>
            <person name="Beitel C."/>
            <person name="Tirone M."/>
            <person name="Mauro R."/>
            <person name="Lo Monaco A."/>
            <person name="Mauromicale G."/>
            <person name="Faccioli P."/>
            <person name="Cattivelli L."/>
            <person name="Rieseberg L."/>
            <person name="Michelmore R."/>
            <person name="Lanteri S."/>
        </authorList>
    </citation>
    <scope>NUCLEOTIDE SEQUENCE [LARGE SCALE GENOMIC DNA]</scope>
    <source>
        <strain evidence="1">2C</strain>
    </source>
</reference>
<keyword evidence="2" id="KW-1185">Reference proteome</keyword>
<accession>A0A103YL65</accession>
<sequence length="267" mass="30011">MNQTFTPQFKDNFCNNCGYQEPRFLHRVWYEDRIQSFCTSCILLSHKQSFCPTCLSFHDFNSEGMFIRCPKCLSFSHPSCFYSNRNSSEAPSMCSSCMNPNRLVSALKKFKARGDKGSINGMDKNIADLLLTAAKIATMSISKAAEASKSSAENLANKTVLAKKKAIAAINHVVEYVDREYKRYNVGEGNDDDDGPSLLDFSSDEDCSTETDEALLKIVKAEHNILMHPFHMLGVAGDSTTPYSVDYFEACISRMFYLDKKKYTTVS</sequence>